<organism evidence="2 3">
    <name type="scientific">Falsigemmobacter intermedius</name>
    <dbReference type="NCBI Taxonomy" id="1553448"/>
    <lineage>
        <taxon>Bacteria</taxon>
        <taxon>Pseudomonadati</taxon>
        <taxon>Pseudomonadota</taxon>
        <taxon>Alphaproteobacteria</taxon>
        <taxon>Rhodobacterales</taxon>
        <taxon>Paracoccaceae</taxon>
        <taxon>Falsigemmobacter</taxon>
    </lineage>
</organism>
<dbReference type="SUPFAM" id="SSF51338">
    <property type="entry name" value="Composite domain of metallo-dependent hydrolases"/>
    <property type="match status" value="1"/>
</dbReference>
<evidence type="ECO:0000259" key="1">
    <source>
        <dbReference type="Pfam" id="PF07969"/>
    </source>
</evidence>
<accession>A0A451GHT8</accession>
<dbReference type="Proteomes" id="UP000287168">
    <property type="component" value="Unassembled WGS sequence"/>
</dbReference>
<evidence type="ECO:0000313" key="2">
    <source>
        <dbReference type="EMBL" id="RWY38530.1"/>
    </source>
</evidence>
<dbReference type="Gene3D" id="3.20.20.140">
    <property type="entry name" value="Metal-dependent hydrolases"/>
    <property type="match status" value="1"/>
</dbReference>
<protein>
    <submittedName>
        <fullName evidence="2">Amidohydrolase</fullName>
    </submittedName>
</protein>
<reference evidence="2 3" key="1">
    <citation type="journal article" date="2015" name="Int. J. Syst. Evol. Microbiol.">
        <title>Gemmobacter intermedius sp. nov., isolated from a white stork (Ciconia ciconia).</title>
        <authorList>
            <person name="Kampfer P."/>
            <person name="Jerzak L."/>
            <person name="Wilharm G."/>
            <person name="Golke J."/>
            <person name="Busse H.J."/>
            <person name="Glaeser S.P."/>
        </authorList>
    </citation>
    <scope>NUCLEOTIDE SEQUENCE [LARGE SCALE GENOMIC DNA]</scope>
    <source>
        <strain evidence="2 3">119/4</strain>
    </source>
</reference>
<dbReference type="RefSeq" id="WP_128490449.1">
    <property type="nucleotide sequence ID" value="NZ_JBHLXB010000147.1"/>
</dbReference>
<dbReference type="EMBL" id="SBLC01000033">
    <property type="protein sequence ID" value="RWY38530.1"/>
    <property type="molecule type" value="Genomic_DNA"/>
</dbReference>
<dbReference type="Gene3D" id="3.10.310.70">
    <property type="match status" value="1"/>
</dbReference>
<dbReference type="InterPro" id="IPR032466">
    <property type="entry name" value="Metal_Hydrolase"/>
</dbReference>
<proteinExistence type="predicted"/>
<keyword evidence="3" id="KW-1185">Reference proteome</keyword>
<dbReference type="Pfam" id="PF07969">
    <property type="entry name" value="Amidohydro_3"/>
    <property type="match status" value="1"/>
</dbReference>
<dbReference type="OrthoDB" id="9811399at2"/>
<dbReference type="InterPro" id="IPR033932">
    <property type="entry name" value="YtcJ-like"/>
</dbReference>
<feature type="domain" description="Amidohydrolase 3" evidence="1">
    <location>
        <begin position="51"/>
        <end position="532"/>
    </location>
</feature>
<keyword evidence="2" id="KW-0378">Hydrolase</keyword>
<dbReference type="Gene3D" id="2.30.40.10">
    <property type="entry name" value="Urease, subunit C, domain 1"/>
    <property type="match status" value="1"/>
</dbReference>
<dbReference type="AlphaFoldDB" id="A0A451GHT8"/>
<dbReference type="InterPro" id="IPR011059">
    <property type="entry name" value="Metal-dep_hydrolase_composite"/>
</dbReference>
<dbReference type="PANTHER" id="PTHR22642:SF2">
    <property type="entry name" value="PROTEIN LONG AFTER FAR-RED 3"/>
    <property type="match status" value="1"/>
</dbReference>
<dbReference type="SUPFAM" id="SSF51556">
    <property type="entry name" value="Metallo-dependent hydrolases"/>
    <property type="match status" value="1"/>
</dbReference>
<dbReference type="PANTHER" id="PTHR22642">
    <property type="entry name" value="IMIDAZOLONEPROPIONASE"/>
    <property type="match status" value="1"/>
</dbReference>
<dbReference type="InterPro" id="IPR013108">
    <property type="entry name" value="Amidohydro_3"/>
</dbReference>
<dbReference type="CDD" id="cd01300">
    <property type="entry name" value="YtcJ_like"/>
    <property type="match status" value="1"/>
</dbReference>
<gene>
    <name evidence="2" type="ORF">EP867_15830</name>
</gene>
<comment type="caution">
    <text evidence="2">The sequence shown here is derived from an EMBL/GenBank/DDBJ whole genome shotgun (WGS) entry which is preliminary data.</text>
</comment>
<name>A0A451GHT8_9RHOB</name>
<dbReference type="GO" id="GO:0016810">
    <property type="term" value="F:hydrolase activity, acting on carbon-nitrogen (but not peptide) bonds"/>
    <property type="evidence" value="ECO:0007669"/>
    <property type="project" value="InterPro"/>
</dbReference>
<evidence type="ECO:0000313" key="3">
    <source>
        <dbReference type="Proteomes" id="UP000287168"/>
    </source>
</evidence>
<sequence length="538" mass="57367">MPVDTLITHGRIWLGKDDGFAESLAISDGKVLASGTTAQMEALAGPATRRIDLAGRFAMPGVCEAHAHLSSYGVGLLRDVDVSPDRVSDMAGLLDRIRARAAQTPKGGWVLARGYDHTRLAENRHPHRSELDAAAPDHLVWLTRTCGHMAVASSAVLAQAGIGHNTPDPDGGSIARDAQGLTGLLAENARFPVMALLPELTVADYVAGIEAGGQDMLRYGITSHMDAGVGMTSGMTELLAYQEAEATGRLPLRSTLCLMGDKDVNIFDEARAAGLKPQSGSDMLRYGPVKFFTDGSAGGYTAAMSRPYEGTTSTGLFCLSDAECDALARRVHDAGFQMAIHAIGDAAIEQVLNAMERAQTANPREDARHRIEHCGWLSAAQMARMARMGVWPAPQPTFMYYFGENYLQALGPERSAFAYPMRAFVDAGLNPSASSDCPVTPMNPFAGIANMVTRKTRTGVVIGPDQRLTMAEALHCYTAAGAFATHDEERRGRLVPGQFADLAVLSQDLFTAEPESIAATTCVMTVLGGEVVWRAEGV</sequence>